<evidence type="ECO:0000313" key="3">
    <source>
        <dbReference type="Proteomes" id="UP000673691"/>
    </source>
</evidence>
<dbReference type="Proteomes" id="UP000673691">
    <property type="component" value="Unassembled WGS sequence"/>
</dbReference>
<feature type="domain" description="Gag1-like clamp" evidence="1">
    <location>
        <begin position="7"/>
        <end position="91"/>
    </location>
</feature>
<organism evidence="2 3">
    <name type="scientific">Olpidium bornovanus</name>
    <dbReference type="NCBI Taxonomy" id="278681"/>
    <lineage>
        <taxon>Eukaryota</taxon>
        <taxon>Fungi</taxon>
        <taxon>Fungi incertae sedis</taxon>
        <taxon>Olpidiomycota</taxon>
        <taxon>Olpidiomycotina</taxon>
        <taxon>Olpidiomycetes</taxon>
        <taxon>Olpidiales</taxon>
        <taxon>Olpidiaceae</taxon>
        <taxon>Olpidium</taxon>
    </lineage>
</organism>
<sequence>METPPSPGLANWEWRRAQWLRDSSPAVPDGRRASADNRCGRNGIHFEHLTAAQHLKIYEALVKLSRPLARPMPLSVAVQIIVAGHKAEGLWTPPPPALPAAGVARADGVGAPAAAASLRARAASAAGDAEAMAVRNSRT</sequence>
<accession>A0A8H7ZNI9</accession>
<name>A0A8H7ZNI9_9FUNG</name>
<keyword evidence="3" id="KW-1185">Reference proteome</keyword>
<evidence type="ECO:0000259" key="1">
    <source>
        <dbReference type="Pfam" id="PF13259"/>
    </source>
</evidence>
<comment type="caution">
    <text evidence="2">The sequence shown here is derived from an EMBL/GenBank/DDBJ whole genome shotgun (WGS) entry which is preliminary data.</text>
</comment>
<evidence type="ECO:0000313" key="2">
    <source>
        <dbReference type="EMBL" id="KAG5456733.1"/>
    </source>
</evidence>
<proteinExistence type="predicted"/>
<gene>
    <name evidence="2" type="ORF">BJ554DRAFT_3436</name>
</gene>
<dbReference type="Pfam" id="PF13259">
    <property type="entry name" value="clamp_Gag1-like"/>
    <property type="match status" value="1"/>
</dbReference>
<dbReference type="InterPro" id="IPR025124">
    <property type="entry name" value="Gag1-like_clamp"/>
</dbReference>
<protein>
    <recommendedName>
        <fullName evidence="1">Gag1-like clamp domain-containing protein</fullName>
    </recommendedName>
</protein>
<reference evidence="2 3" key="1">
    <citation type="journal article" name="Sci. Rep.">
        <title>Genome-scale phylogenetic analyses confirm Olpidium as the closest living zoosporic fungus to the non-flagellated, terrestrial fungi.</title>
        <authorList>
            <person name="Chang Y."/>
            <person name="Rochon D."/>
            <person name="Sekimoto S."/>
            <person name="Wang Y."/>
            <person name="Chovatia M."/>
            <person name="Sandor L."/>
            <person name="Salamov A."/>
            <person name="Grigoriev I.V."/>
            <person name="Stajich J.E."/>
            <person name="Spatafora J.W."/>
        </authorList>
    </citation>
    <scope>NUCLEOTIDE SEQUENCE [LARGE SCALE GENOMIC DNA]</scope>
    <source>
        <strain evidence="2">S191</strain>
    </source>
</reference>
<dbReference type="OrthoDB" id="5576875at2759"/>
<dbReference type="EMBL" id="JAEFCI010011244">
    <property type="protein sequence ID" value="KAG5456733.1"/>
    <property type="molecule type" value="Genomic_DNA"/>
</dbReference>
<dbReference type="AlphaFoldDB" id="A0A8H7ZNI9"/>